<evidence type="ECO:0000256" key="3">
    <source>
        <dbReference type="ARBA" id="ARBA00022475"/>
    </source>
</evidence>
<feature type="domain" description="ABC transmembrane type-1" evidence="11">
    <location>
        <begin position="19"/>
        <end position="302"/>
    </location>
</feature>
<evidence type="ECO:0000259" key="11">
    <source>
        <dbReference type="PROSITE" id="PS50929"/>
    </source>
</evidence>
<feature type="transmembrane region" description="Helical" evidence="9">
    <location>
        <begin position="158"/>
        <end position="181"/>
    </location>
</feature>
<dbReference type="Gene3D" id="1.20.1560.10">
    <property type="entry name" value="ABC transporter type 1, transmembrane domain"/>
    <property type="match status" value="1"/>
</dbReference>
<dbReference type="InterPro" id="IPR036640">
    <property type="entry name" value="ABC1_TM_sf"/>
</dbReference>
<organism evidence="12 13">
    <name type="scientific">Candidatus Schekmanbacteria bacterium RIFCSPLOWO2_12_FULL_38_15</name>
    <dbReference type="NCBI Taxonomy" id="1817883"/>
    <lineage>
        <taxon>Bacteria</taxon>
        <taxon>Candidatus Schekmaniibacteriota</taxon>
    </lineage>
</organism>
<dbReference type="InterPro" id="IPR011527">
    <property type="entry name" value="ABC1_TM_dom"/>
</dbReference>
<evidence type="ECO:0000256" key="4">
    <source>
        <dbReference type="ARBA" id="ARBA00022692"/>
    </source>
</evidence>
<dbReference type="InterPro" id="IPR017871">
    <property type="entry name" value="ABC_transporter-like_CS"/>
</dbReference>
<evidence type="ECO:0000256" key="2">
    <source>
        <dbReference type="ARBA" id="ARBA00022448"/>
    </source>
</evidence>
<comment type="caution">
    <text evidence="12">The sequence shown here is derived from an EMBL/GenBank/DDBJ whole genome shotgun (WGS) entry which is preliminary data.</text>
</comment>
<comment type="subcellular location">
    <subcellularLocation>
        <location evidence="1">Cell membrane</location>
        <topology evidence="1">Multi-pass membrane protein</topology>
    </subcellularLocation>
</comment>
<dbReference type="Proteomes" id="UP000178082">
    <property type="component" value="Unassembled WGS sequence"/>
</dbReference>
<dbReference type="Pfam" id="PF00005">
    <property type="entry name" value="ABC_tran"/>
    <property type="match status" value="1"/>
</dbReference>
<accession>A0A1F7SJG4</accession>
<reference evidence="12 13" key="1">
    <citation type="journal article" date="2016" name="Nat. Commun.">
        <title>Thousands of microbial genomes shed light on interconnected biogeochemical processes in an aquifer system.</title>
        <authorList>
            <person name="Anantharaman K."/>
            <person name="Brown C.T."/>
            <person name="Hug L.A."/>
            <person name="Sharon I."/>
            <person name="Castelle C.J."/>
            <person name="Probst A.J."/>
            <person name="Thomas B.C."/>
            <person name="Singh A."/>
            <person name="Wilkins M.J."/>
            <person name="Karaoz U."/>
            <person name="Brodie E.L."/>
            <person name="Williams K.H."/>
            <person name="Hubbard S.S."/>
            <person name="Banfield J.F."/>
        </authorList>
    </citation>
    <scope>NUCLEOTIDE SEQUENCE [LARGE SCALE GENOMIC DNA]</scope>
</reference>
<feature type="domain" description="ABC transporter" evidence="10">
    <location>
        <begin position="338"/>
        <end position="573"/>
    </location>
</feature>
<evidence type="ECO:0000256" key="7">
    <source>
        <dbReference type="ARBA" id="ARBA00022989"/>
    </source>
</evidence>
<evidence type="ECO:0008006" key="14">
    <source>
        <dbReference type="Google" id="ProtNLM"/>
    </source>
</evidence>
<keyword evidence="8 9" id="KW-0472">Membrane</keyword>
<gene>
    <name evidence="12" type="ORF">A3G31_07695</name>
</gene>
<feature type="transmembrane region" description="Helical" evidence="9">
    <location>
        <begin position="269"/>
        <end position="287"/>
    </location>
</feature>
<keyword evidence="2" id="KW-0813">Transport</keyword>
<dbReference type="PANTHER" id="PTHR43394:SF1">
    <property type="entry name" value="ATP-BINDING CASSETTE SUB-FAMILY B MEMBER 10, MITOCHONDRIAL"/>
    <property type="match status" value="1"/>
</dbReference>
<dbReference type="SMART" id="SM00382">
    <property type="entry name" value="AAA"/>
    <property type="match status" value="1"/>
</dbReference>
<keyword evidence="5" id="KW-0547">Nucleotide-binding</keyword>
<dbReference type="STRING" id="1817883.A3G31_07695"/>
<dbReference type="PROSITE" id="PS00211">
    <property type="entry name" value="ABC_TRANSPORTER_1"/>
    <property type="match status" value="1"/>
</dbReference>
<protein>
    <recommendedName>
        <fullName evidence="14">ABC transporter ATP-binding protein</fullName>
    </recommendedName>
</protein>
<evidence type="ECO:0000313" key="13">
    <source>
        <dbReference type="Proteomes" id="UP000178082"/>
    </source>
</evidence>
<dbReference type="SUPFAM" id="SSF90123">
    <property type="entry name" value="ABC transporter transmembrane region"/>
    <property type="match status" value="1"/>
</dbReference>
<keyword evidence="4 9" id="KW-0812">Transmembrane</keyword>
<dbReference type="PANTHER" id="PTHR43394">
    <property type="entry name" value="ATP-DEPENDENT PERMEASE MDL1, MITOCHONDRIAL"/>
    <property type="match status" value="1"/>
</dbReference>
<evidence type="ECO:0000256" key="6">
    <source>
        <dbReference type="ARBA" id="ARBA00022840"/>
    </source>
</evidence>
<dbReference type="GO" id="GO:0005886">
    <property type="term" value="C:plasma membrane"/>
    <property type="evidence" value="ECO:0007669"/>
    <property type="project" value="UniProtKB-SubCell"/>
</dbReference>
<evidence type="ECO:0000256" key="9">
    <source>
        <dbReference type="SAM" id="Phobius"/>
    </source>
</evidence>
<dbReference type="GO" id="GO:0005524">
    <property type="term" value="F:ATP binding"/>
    <property type="evidence" value="ECO:0007669"/>
    <property type="project" value="UniProtKB-KW"/>
</dbReference>
<dbReference type="Pfam" id="PF00664">
    <property type="entry name" value="ABC_membrane"/>
    <property type="match status" value="1"/>
</dbReference>
<evidence type="ECO:0000256" key="5">
    <source>
        <dbReference type="ARBA" id="ARBA00022741"/>
    </source>
</evidence>
<evidence type="ECO:0000256" key="8">
    <source>
        <dbReference type="ARBA" id="ARBA00023136"/>
    </source>
</evidence>
<feature type="transmembrane region" description="Helical" evidence="9">
    <location>
        <begin position="130"/>
        <end position="152"/>
    </location>
</feature>
<dbReference type="GO" id="GO:0015421">
    <property type="term" value="F:ABC-type oligopeptide transporter activity"/>
    <property type="evidence" value="ECO:0007669"/>
    <property type="project" value="TreeGrafter"/>
</dbReference>
<dbReference type="InterPro" id="IPR003439">
    <property type="entry name" value="ABC_transporter-like_ATP-bd"/>
</dbReference>
<keyword evidence="7 9" id="KW-1133">Transmembrane helix</keyword>
<dbReference type="InterPro" id="IPR027417">
    <property type="entry name" value="P-loop_NTPase"/>
</dbReference>
<feature type="transmembrane region" description="Helical" evidence="9">
    <location>
        <begin position="241"/>
        <end position="263"/>
    </location>
</feature>
<keyword evidence="3" id="KW-1003">Cell membrane</keyword>
<feature type="transmembrane region" description="Helical" evidence="9">
    <location>
        <begin position="56"/>
        <end position="77"/>
    </location>
</feature>
<dbReference type="GO" id="GO:0016887">
    <property type="term" value="F:ATP hydrolysis activity"/>
    <property type="evidence" value="ECO:0007669"/>
    <property type="project" value="InterPro"/>
</dbReference>
<dbReference type="PROSITE" id="PS50929">
    <property type="entry name" value="ABC_TM1F"/>
    <property type="match status" value="1"/>
</dbReference>
<dbReference type="AlphaFoldDB" id="A0A1F7SJG4"/>
<evidence type="ECO:0000313" key="12">
    <source>
        <dbReference type="EMBL" id="OGL53378.1"/>
    </source>
</evidence>
<name>A0A1F7SJG4_9BACT</name>
<sequence length="583" mass="64698">MSQRDSVFTLGKASKEWIVWAITANLFIAAATVVFIDRVGFLIDSLIAKVLTTDIFTITVAIMFLALVSRIIFSWIANKAVYKISSKVKLAARDKIYAKILDLELEYRDVKKTGSIATTTVEGVEQLESIFGLVIPQAFLSLLVPLGLYLYLRGINKSISLTLLALVVFIPISIMMVRAWIKRVSKAHWFSYENLHAYYLDSLQGITTLKTFGLVDKRTEEIGKRSENFRIRTMKLLQTNLASNLVMDIIAMSGTAVGIMLAVRYAQSGAITAGAATIVVLVAYEFFRPLRLLGSYTHIAMQGIAATKSIFELLNKEPSKHAISRSNAKEKLDGNLDIVFKDVVFSYREDRNPVLKGVNFELKTGQITALVGESGSGKSTVANLIARFYEPGGGKITIGGKPLYTIDPIEIRKKISMVSQRTYLFHGSIRENLLIAKPDATDDELYETCRKAGILDFVNSLPQKLDASLVEQAKNLSSGQIQRISIARALLKNAPILILDEPTSNVDAENEDKIQATLHEIAKIKTTLVISHRLRTVRDADKIITLKEGKVAETGTHKDLLDKQGVYANLIRTQNKYEPANIH</sequence>
<feature type="transmembrane region" description="Helical" evidence="9">
    <location>
        <begin position="17"/>
        <end position="36"/>
    </location>
</feature>
<proteinExistence type="predicted"/>
<dbReference type="FunFam" id="3.40.50.300:FF:000221">
    <property type="entry name" value="Multidrug ABC transporter ATP-binding protein"/>
    <property type="match status" value="1"/>
</dbReference>
<dbReference type="PROSITE" id="PS50893">
    <property type="entry name" value="ABC_TRANSPORTER_2"/>
    <property type="match status" value="1"/>
</dbReference>
<dbReference type="EMBL" id="MGDI01000025">
    <property type="protein sequence ID" value="OGL53378.1"/>
    <property type="molecule type" value="Genomic_DNA"/>
</dbReference>
<evidence type="ECO:0000259" key="10">
    <source>
        <dbReference type="PROSITE" id="PS50893"/>
    </source>
</evidence>
<dbReference type="SUPFAM" id="SSF52540">
    <property type="entry name" value="P-loop containing nucleoside triphosphate hydrolases"/>
    <property type="match status" value="1"/>
</dbReference>
<evidence type="ECO:0000256" key="1">
    <source>
        <dbReference type="ARBA" id="ARBA00004651"/>
    </source>
</evidence>
<dbReference type="InterPro" id="IPR039421">
    <property type="entry name" value="Type_1_exporter"/>
</dbReference>
<dbReference type="Gene3D" id="3.40.50.300">
    <property type="entry name" value="P-loop containing nucleotide triphosphate hydrolases"/>
    <property type="match status" value="1"/>
</dbReference>
<dbReference type="InterPro" id="IPR003593">
    <property type="entry name" value="AAA+_ATPase"/>
</dbReference>
<keyword evidence="6" id="KW-0067">ATP-binding</keyword>